<feature type="transmembrane region" description="Helical" evidence="7">
    <location>
        <begin position="144"/>
        <end position="166"/>
    </location>
</feature>
<dbReference type="AlphaFoldDB" id="A0AAN7GQV5"/>
<evidence type="ECO:0000256" key="3">
    <source>
        <dbReference type="ARBA" id="ARBA00022692"/>
    </source>
</evidence>
<dbReference type="InterPro" id="IPR020846">
    <property type="entry name" value="MFS_dom"/>
</dbReference>
<dbReference type="PANTHER" id="PTHR23504:SF95">
    <property type="entry name" value="MAJOR FACILITATOR SUPERFAMILY PROTEIN"/>
    <property type="match status" value="1"/>
</dbReference>
<dbReference type="Pfam" id="PF07690">
    <property type="entry name" value="MFS_1"/>
    <property type="match status" value="1"/>
</dbReference>
<dbReference type="Proteomes" id="UP001345219">
    <property type="component" value="Chromosome 20"/>
</dbReference>
<organism evidence="9 10">
    <name type="scientific">Trapa incisa</name>
    <dbReference type="NCBI Taxonomy" id="236973"/>
    <lineage>
        <taxon>Eukaryota</taxon>
        <taxon>Viridiplantae</taxon>
        <taxon>Streptophyta</taxon>
        <taxon>Embryophyta</taxon>
        <taxon>Tracheophyta</taxon>
        <taxon>Spermatophyta</taxon>
        <taxon>Magnoliopsida</taxon>
        <taxon>eudicotyledons</taxon>
        <taxon>Gunneridae</taxon>
        <taxon>Pentapetalae</taxon>
        <taxon>rosids</taxon>
        <taxon>malvids</taxon>
        <taxon>Myrtales</taxon>
        <taxon>Lythraceae</taxon>
        <taxon>Trapa</taxon>
    </lineage>
</organism>
<sequence length="459" mass="49522">MEKIRRGRLGHLFGTVFMWGFGSFIVIPAVTDVTMSALCPGTDECSLAIYLSGFQQAIIGLGTIIMTPLIGNLSDEYGRKALLTLPMVASIIPLAIMAYSTETSFFYAYFVIRTLTAMVGESVVVCLALAYVADNVPVAQRASAFGVVSGLISAAVVCATLAARFISSMALIFQMGAGVSMAAVVYMRIFLQESLGEADDDDDDDASTQPMLKEANDDMEGEEDAEQPVKQPQIFKRMPSIRDLLSLMRSSLTFSQAVVVAFFNSLAEGASQASLLYFLKARFHFDKTRFADLILIIGIAGTLSQLLVMPVLVPLLGEERLLSIGLAVGFTHMFLYSVSWAVWVPYAAAVFTIFVVFASPCIRSIASKQVGPLEQGKAQGCISGISSFANIVSPLIFSPLTALFLSERAPFHYPGFSILCIGIIMMMGFTQSLMIERTSPPRNSSMSKELPSSACSAEV</sequence>
<keyword evidence="3 7" id="KW-0812">Transmembrane</keyword>
<feature type="domain" description="Major facilitator superfamily (MFS) profile" evidence="8">
    <location>
        <begin position="8"/>
        <end position="440"/>
    </location>
</feature>
<keyword evidence="10" id="KW-1185">Reference proteome</keyword>
<protein>
    <recommendedName>
        <fullName evidence="8">Major facilitator superfamily (MFS) profile domain-containing protein</fullName>
    </recommendedName>
</protein>
<dbReference type="SUPFAM" id="SSF103473">
    <property type="entry name" value="MFS general substrate transporter"/>
    <property type="match status" value="1"/>
</dbReference>
<name>A0AAN7GQV5_9MYRT</name>
<keyword evidence="5 7" id="KW-0472">Membrane</keyword>
<evidence type="ECO:0000256" key="6">
    <source>
        <dbReference type="SAM" id="MobiDB-lite"/>
    </source>
</evidence>
<feature type="transmembrane region" description="Helical" evidence="7">
    <location>
        <begin position="50"/>
        <end position="70"/>
    </location>
</feature>
<dbReference type="PROSITE" id="PS50850">
    <property type="entry name" value="MFS"/>
    <property type="match status" value="1"/>
</dbReference>
<evidence type="ECO:0000313" key="9">
    <source>
        <dbReference type="EMBL" id="KAK4746629.1"/>
    </source>
</evidence>
<evidence type="ECO:0000256" key="2">
    <source>
        <dbReference type="ARBA" id="ARBA00022448"/>
    </source>
</evidence>
<evidence type="ECO:0000259" key="8">
    <source>
        <dbReference type="PROSITE" id="PS50850"/>
    </source>
</evidence>
<dbReference type="InterPro" id="IPR036259">
    <property type="entry name" value="MFS_trans_sf"/>
</dbReference>
<feature type="transmembrane region" description="Helical" evidence="7">
    <location>
        <begin position="82"/>
        <end position="100"/>
    </location>
</feature>
<feature type="region of interest" description="Disordered" evidence="6">
    <location>
        <begin position="439"/>
        <end position="459"/>
    </location>
</feature>
<feature type="transmembrane region" description="Helical" evidence="7">
    <location>
        <begin position="172"/>
        <end position="191"/>
    </location>
</feature>
<feature type="transmembrane region" description="Helical" evidence="7">
    <location>
        <begin position="290"/>
        <end position="313"/>
    </location>
</feature>
<evidence type="ECO:0000313" key="10">
    <source>
        <dbReference type="Proteomes" id="UP001345219"/>
    </source>
</evidence>
<evidence type="ECO:0000256" key="1">
    <source>
        <dbReference type="ARBA" id="ARBA00004141"/>
    </source>
</evidence>
<keyword evidence="4 7" id="KW-1133">Transmembrane helix</keyword>
<evidence type="ECO:0000256" key="7">
    <source>
        <dbReference type="SAM" id="Phobius"/>
    </source>
</evidence>
<dbReference type="InterPro" id="IPR011701">
    <property type="entry name" value="MFS"/>
</dbReference>
<dbReference type="GO" id="GO:0022857">
    <property type="term" value="F:transmembrane transporter activity"/>
    <property type="evidence" value="ECO:0007669"/>
    <property type="project" value="InterPro"/>
</dbReference>
<keyword evidence="2" id="KW-0813">Transport</keyword>
<feature type="transmembrane region" description="Helical" evidence="7">
    <location>
        <begin position="411"/>
        <end position="429"/>
    </location>
</feature>
<dbReference type="GO" id="GO:0016020">
    <property type="term" value="C:membrane"/>
    <property type="evidence" value="ECO:0007669"/>
    <property type="project" value="UniProtKB-SubCell"/>
</dbReference>
<gene>
    <name evidence="9" type="ORF">SAY87_025666</name>
</gene>
<comment type="subcellular location">
    <subcellularLocation>
        <location evidence="1">Membrane</location>
        <topology evidence="1">Multi-pass membrane protein</topology>
    </subcellularLocation>
</comment>
<feature type="transmembrane region" description="Helical" evidence="7">
    <location>
        <begin position="106"/>
        <end position="132"/>
    </location>
</feature>
<dbReference type="Gene3D" id="1.20.1250.20">
    <property type="entry name" value="MFS general substrate transporter like domains"/>
    <property type="match status" value="1"/>
</dbReference>
<feature type="transmembrane region" description="Helical" evidence="7">
    <location>
        <begin position="333"/>
        <end position="359"/>
    </location>
</feature>
<evidence type="ECO:0000256" key="4">
    <source>
        <dbReference type="ARBA" id="ARBA00022989"/>
    </source>
</evidence>
<dbReference type="PANTHER" id="PTHR23504">
    <property type="entry name" value="MAJOR FACILITATOR SUPERFAMILY DOMAIN-CONTAINING PROTEIN 10"/>
    <property type="match status" value="1"/>
</dbReference>
<feature type="transmembrane region" description="Helical" evidence="7">
    <location>
        <begin position="12"/>
        <end position="30"/>
    </location>
</feature>
<dbReference type="EMBL" id="JAXIOK010000020">
    <property type="protein sequence ID" value="KAK4746629.1"/>
    <property type="molecule type" value="Genomic_DNA"/>
</dbReference>
<proteinExistence type="predicted"/>
<dbReference type="CDD" id="cd17330">
    <property type="entry name" value="MFS_SLC46_TetA_like"/>
    <property type="match status" value="1"/>
</dbReference>
<reference evidence="9 10" key="1">
    <citation type="journal article" date="2023" name="Hortic Res">
        <title>Pangenome of water caltrop reveals structural variations and asymmetric subgenome divergence after allopolyploidization.</title>
        <authorList>
            <person name="Zhang X."/>
            <person name="Chen Y."/>
            <person name="Wang L."/>
            <person name="Yuan Y."/>
            <person name="Fang M."/>
            <person name="Shi L."/>
            <person name="Lu R."/>
            <person name="Comes H.P."/>
            <person name="Ma Y."/>
            <person name="Chen Y."/>
            <person name="Huang G."/>
            <person name="Zhou Y."/>
            <person name="Zheng Z."/>
            <person name="Qiu Y."/>
        </authorList>
    </citation>
    <scope>NUCLEOTIDE SEQUENCE [LARGE SCALE GENOMIC DNA]</scope>
    <source>
        <tissue evidence="9">Roots</tissue>
    </source>
</reference>
<feature type="transmembrane region" description="Helical" evidence="7">
    <location>
        <begin position="380"/>
        <end position="405"/>
    </location>
</feature>
<accession>A0AAN7GQV5</accession>
<comment type="caution">
    <text evidence="9">The sequence shown here is derived from an EMBL/GenBank/DDBJ whole genome shotgun (WGS) entry which is preliminary data.</text>
</comment>
<evidence type="ECO:0000256" key="5">
    <source>
        <dbReference type="ARBA" id="ARBA00023136"/>
    </source>
</evidence>